<dbReference type="Proteomes" id="UP000054359">
    <property type="component" value="Unassembled WGS sequence"/>
</dbReference>
<gene>
    <name evidence="1" type="ORF">X975_25552</name>
</gene>
<evidence type="ECO:0000313" key="2">
    <source>
        <dbReference type="Proteomes" id="UP000054359"/>
    </source>
</evidence>
<evidence type="ECO:0000313" key="1">
    <source>
        <dbReference type="EMBL" id="KFM78052.1"/>
    </source>
</evidence>
<sequence>MVSKVLVSLMSITRFGLKLSIELLECCFGYVNFPRNSSGLHVIGQRDVIRPYVKLPF</sequence>
<organism evidence="1 2">
    <name type="scientific">Stegodyphus mimosarum</name>
    <name type="common">African social velvet spider</name>
    <dbReference type="NCBI Taxonomy" id="407821"/>
    <lineage>
        <taxon>Eukaryota</taxon>
        <taxon>Metazoa</taxon>
        <taxon>Ecdysozoa</taxon>
        <taxon>Arthropoda</taxon>
        <taxon>Chelicerata</taxon>
        <taxon>Arachnida</taxon>
        <taxon>Araneae</taxon>
        <taxon>Araneomorphae</taxon>
        <taxon>Entelegynae</taxon>
        <taxon>Eresoidea</taxon>
        <taxon>Eresidae</taxon>
        <taxon>Stegodyphus</taxon>
    </lineage>
</organism>
<accession>A0A087UL13</accession>
<proteinExistence type="predicted"/>
<protein>
    <submittedName>
        <fullName evidence="1">Uncharacterized protein</fullName>
    </submittedName>
</protein>
<keyword evidence="2" id="KW-1185">Reference proteome</keyword>
<dbReference type="AlphaFoldDB" id="A0A087UL13"/>
<dbReference type="EMBL" id="KK120333">
    <property type="protein sequence ID" value="KFM78052.1"/>
    <property type="molecule type" value="Genomic_DNA"/>
</dbReference>
<feature type="non-terminal residue" evidence="1">
    <location>
        <position position="57"/>
    </location>
</feature>
<reference evidence="1 2" key="1">
    <citation type="submission" date="2013-11" db="EMBL/GenBank/DDBJ databases">
        <title>Genome sequencing of Stegodyphus mimosarum.</title>
        <authorList>
            <person name="Bechsgaard J."/>
        </authorList>
    </citation>
    <scope>NUCLEOTIDE SEQUENCE [LARGE SCALE GENOMIC DNA]</scope>
</reference>
<name>A0A087UL13_STEMI</name>